<accession>A0A1I2B699</accession>
<dbReference type="Gene3D" id="1.10.10.60">
    <property type="entry name" value="Homeodomain-like"/>
    <property type="match status" value="1"/>
</dbReference>
<evidence type="ECO:0000259" key="3">
    <source>
        <dbReference type="PROSITE" id="PS50045"/>
    </source>
</evidence>
<dbReference type="PROSITE" id="PS50045">
    <property type="entry name" value="SIGMA54_INTERACT_4"/>
    <property type="match status" value="1"/>
</dbReference>
<dbReference type="Gene3D" id="1.10.8.60">
    <property type="match status" value="1"/>
</dbReference>
<dbReference type="InterPro" id="IPR058031">
    <property type="entry name" value="AAA_lid_NorR"/>
</dbReference>
<dbReference type="InterPro" id="IPR025944">
    <property type="entry name" value="Sigma_54_int_dom_CS"/>
</dbReference>
<gene>
    <name evidence="4" type="ORF">SAMN05192532_102109</name>
</gene>
<dbReference type="GO" id="GO:0006355">
    <property type="term" value="P:regulation of DNA-templated transcription"/>
    <property type="evidence" value="ECO:0007669"/>
    <property type="project" value="InterPro"/>
</dbReference>
<name>A0A1I2B699_9BACI</name>
<dbReference type="GO" id="GO:0005524">
    <property type="term" value="F:ATP binding"/>
    <property type="evidence" value="ECO:0007669"/>
    <property type="project" value="UniProtKB-KW"/>
</dbReference>
<dbReference type="GO" id="GO:0003677">
    <property type="term" value="F:DNA binding"/>
    <property type="evidence" value="ECO:0007669"/>
    <property type="project" value="UniProtKB-KW"/>
</dbReference>
<keyword evidence="2" id="KW-0067">ATP-binding</keyword>
<dbReference type="Pfam" id="PF25601">
    <property type="entry name" value="AAA_lid_14"/>
    <property type="match status" value="1"/>
</dbReference>
<evidence type="ECO:0000313" key="4">
    <source>
        <dbReference type="EMBL" id="SFE51671.1"/>
    </source>
</evidence>
<keyword evidence="1" id="KW-0547">Nucleotide-binding</keyword>
<sequence length="180" mass="21204">MELTNTFIKRYKTQKEFSHETIDCLLQYHWPGNVRELSNIMERLILTVDDQTILPEHLPEQIDSNYLSVSLHALGRKPLPEIMKETEMRVLGEALERCNSTTAMAKYLGVTQPTVVRKLQKYKSVFGETPTRYSREKCNHFSPTFMDHSYDMFPSHSMISLLYKTFMRHIFLAFYQMLVV</sequence>
<keyword evidence="5" id="KW-1185">Reference proteome</keyword>
<dbReference type="InterPro" id="IPR002078">
    <property type="entry name" value="Sigma_54_int"/>
</dbReference>
<dbReference type="EMBL" id="FONT01000002">
    <property type="protein sequence ID" value="SFE51671.1"/>
    <property type="molecule type" value="Genomic_DNA"/>
</dbReference>
<evidence type="ECO:0000313" key="5">
    <source>
        <dbReference type="Proteomes" id="UP000199516"/>
    </source>
</evidence>
<dbReference type="InterPro" id="IPR030828">
    <property type="entry name" value="HTH_TyrR"/>
</dbReference>
<organism evidence="4 5">
    <name type="scientific">Alteribacillus iranensis</name>
    <dbReference type="NCBI Taxonomy" id="930128"/>
    <lineage>
        <taxon>Bacteria</taxon>
        <taxon>Bacillati</taxon>
        <taxon>Bacillota</taxon>
        <taxon>Bacilli</taxon>
        <taxon>Bacillales</taxon>
        <taxon>Bacillaceae</taxon>
        <taxon>Alteribacillus</taxon>
    </lineage>
</organism>
<dbReference type="Proteomes" id="UP000199516">
    <property type="component" value="Unassembled WGS sequence"/>
</dbReference>
<evidence type="ECO:0000256" key="1">
    <source>
        <dbReference type="ARBA" id="ARBA00022741"/>
    </source>
</evidence>
<reference evidence="4 5" key="1">
    <citation type="submission" date="2016-10" db="EMBL/GenBank/DDBJ databases">
        <authorList>
            <person name="de Groot N.N."/>
        </authorList>
    </citation>
    <scope>NUCLEOTIDE SEQUENCE [LARGE SCALE GENOMIC DNA]</scope>
    <source>
        <strain evidence="4 5">DSM 23995</strain>
    </source>
</reference>
<protein>
    <submittedName>
        <fullName evidence="4">Regulatory protein, Fis family</fullName>
    </submittedName>
</protein>
<dbReference type="InterPro" id="IPR009057">
    <property type="entry name" value="Homeodomain-like_sf"/>
</dbReference>
<dbReference type="STRING" id="930128.SAMN05192532_102109"/>
<dbReference type="AlphaFoldDB" id="A0A1I2B699"/>
<feature type="domain" description="Sigma-54 factor interaction" evidence="3">
    <location>
        <begin position="1"/>
        <end position="46"/>
    </location>
</feature>
<dbReference type="PROSITE" id="PS00688">
    <property type="entry name" value="SIGMA54_INTERACT_3"/>
    <property type="match status" value="1"/>
</dbReference>
<dbReference type="Pfam" id="PF18024">
    <property type="entry name" value="HTH_50"/>
    <property type="match status" value="1"/>
</dbReference>
<dbReference type="PANTHER" id="PTHR32071">
    <property type="entry name" value="TRANSCRIPTIONAL REGULATORY PROTEIN"/>
    <property type="match status" value="1"/>
</dbReference>
<proteinExistence type="predicted"/>
<dbReference type="SUPFAM" id="SSF46689">
    <property type="entry name" value="Homeodomain-like"/>
    <property type="match status" value="1"/>
</dbReference>
<evidence type="ECO:0000256" key="2">
    <source>
        <dbReference type="ARBA" id="ARBA00022840"/>
    </source>
</evidence>